<dbReference type="Gene3D" id="3.60.10.10">
    <property type="entry name" value="Endonuclease/exonuclease/phosphatase"/>
    <property type="match status" value="1"/>
</dbReference>
<evidence type="ECO:0000259" key="1">
    <source>
        <dbReference type="Pfam" id="PF03372"/>
    </source>
</evidence>
<dbReference type="PANTHER" id="PTHR14859:SF15">
    <property type="entry name" value="ENDONUCLEASE_EXONUCLEASE_PHOSPHATASE DOMAIN-CONTAINING PROTEIN"/>
    <property type="match status" value="1"/>
</dbReference>
<dbReference type="InterPro" id="IPR051916">
    <property type="entry name" value="GPI-anchor_lipid_remodeler"/>
</dbReference>
<accession>A0A839F9X6</accession>
<evidence type="ECO:0000313" key="2">
    <source>
        <dbReference type="EMBL" id="MBA8889880.1"/>
    </source>
</evidence>
<dbReference type="Pfam" id="PF03372">
    <property type="entry name" value="Exo_endo_phos"/>
    <property type="match status" value="1"/>
</dbReference>
<dbReference type="RefSeq" id="WP_182532905.1">
    <property type="nucleotide sequence ID" value="NZ_JACGXL010000008.1"/>
</dbReference>
<proteinExistence type="predicted"/>
<name>A0A839F9X6_9GAMM</name>
<dbReference type="GO" id="GO:0016020">
    <property type="term" value="C:membrane"/>
    <property type="evidence" value="ECO:0007669"/>
    <property type="project" value="GOC"/>
</dbReference>
<keyword evidence="2" id="KW-0378">Hydrolase</keyword>
<comment type="caution">
    <text evidence="2">The sequence shown here is derived from an EMBL/GenBank/DDBJ whole genome shotgun (WGS) entry which is preliminary data.</text>
</comment>
<dbReference type="GO" id="GO:0006506">
    <property type="term" value="P:GPI anchor biosynthetic process"/>
    <property type="evidence" value="ECO:0007669"/>
    <property type="project" value="TreeGrafter"/>
</dbReference>
<dbReference type="PANTHER" id="PTHR14859">
    <property type="entry name" value="CALCOFLUOR WHITE HYPERSENSITIVE PROTEIN PRECURSOR"/>
    <property type="match status" value="1"/>
</dbReference>
<dbReference type="GO" id="GO:0004519">
    <property type="term" value="F:endonuclease activity"/>
    <property type="evidence" value="ECO:0007669"/>
    <property type="project" value="UniProtKB-KW"/>
</dbReference>
<reference evidence="2 3" key="1">
    <citation type="submission" date="2020-07" db="EMBL/GenBank/DDBJ databases">
        <title>Genomic Encyclopedia of Type Strains, Phase IV (KMG-V): Genome sequencing to study the core and pangenomes of soil and plant-associated prokaryotes.</title>
        <authorList>
            <person name="Whitman W."/>
        </authorList>
    </citation>
    <scope>NUCLEOTIDE SEQUENCE [LARGE SCALE GENOMIC DNA]</scope>
    <source>
        <strain evidence="2 3">RH2WT43</strain>
    </source>
</reference>
<keyword evidence="2" id="KW-0269">Exonuclease</keyword>
<protein>
    <submittedName>
        <fullName evidence="2">Endonuclease/exonuclease/phosphatase family metal-dependent hydrolase</fullName>
    </submittedName>
</protein>
<evidence type="ECO:0000313" key="3">
    <source>
        <dbReference type="Proteomes" id="UP000550401"/>
    </source>
</evidence>
<dbReference type="GO" id="GO:0004527">
    <property type="term" value="F:exonuclease activity"/>
    <property type="evidence" value="ECO:0007669"/>
    <property type="project" value="UniProtKB-KW"/>
</dbReference>
<dbReference type="InterPro" id="IPR005135">
    <property type="entry name" value="Endo/exonuclease/phosphatase"/>
</dbReference>
<organism evidence="2 3">
    <name type="scientific">Dokdonella fugitiva</name>
    <dbReference type="NCBI Taxonomy" id="328517"/>
    <lineage>
        <taxon>Bacteria</taxon>
        <taxon>Pseudomonadati</taxon>
        <taxon>Pseudomonadota</taxon>
        <taxon>Gammaproteobacteria</taxon>
        <taxon>Lysobacterales</taxon>
        <taxon>Rhodanobacteraceae</taxon>
        <taxon>Dokdonella</taxon>
    </lineage>
</organism>
<dbReference type="InterPro" id="IPR036691">
    <property type="entry name" value="Endo/exonu/phosph_ase_sf"/>
</dbReference>
<keyword evidence="2" id="KW-0540">Nuclease</keyword>
<gene>
    <name evidence="2" type="ORF">FHW12_004127</name>
</gene>
<dbReference type="Proteomes" id="UP000550401">
    <property type="component" value="Unassembled WGS sequence"/>
</dbReference>
<dbReference type="EMBL" id="JACGXL010000008">
    <property type="protein sequence ID" value="MBA8889880.1"/>
    <property type="molecule type" value="Genomic_DNA"/>
</dbReference>
<dbReference type="AlphaFoldDB" id="A0A839F9X6"/>
<keyword evidence="3" id="KW-1185">Reference proteome</keyword>
<sequence length="225" mass="25177">MRIATWNVHEAVGVDGRCLPARIARVLAELDADVVALQEFSPRRGTVDELTKQLEDAAKATLVVMPTFLKRGRVFGNALLCRLPIVSVDARDLALERREPRNLIDARIDWDGRPLRVLATHLGLRRAERIRQVERVDAWLDDDDAPIVLLGDFNEWRLHGCLAPIERRLARVPAPPTFPSPAPIARLDRMFASSAVRVSHVHTHRSRSASIASDHLPLVATLERG</sequence>
<keyword evidence="2" id="KW-0255">Endonuclease</keyword>
<feature type="domain" description="Endonuclease/exonuclease/phosphatase" evidence="1">
    <location>
        <begin position="4"/>
        <end position="215"/>
    </location>
</feature>
<dbReference type="SUPFAM" id="SSF56219">
    <property type="entry name" value="DNase I-like"/>
    <property type="match status" value="1"/>
</dbReference>